<name>A0ABS9T032_9ACTN</name>
<comment type="subcellular location">
    <subcellularLocation>
        <location evidence="1">Cytoplasm</location>
    </subcellularLocation>
</comment>
<proteinExistence type="inferred from homology"/>
<dbReference type="Gene3D" id="3.40.50.150">
    <property type="entry name" value="Vaccinia Virus protein VP39"/>
    <property type="match status" value="1"/>
</dbReference>
<sequence>MTSALEQEGRPTRAELGRSLLDMNALSSDWLPSFEAVPRSAFLPDVMWPYDMETGRTVTVDKAVDPDSWERFVNSNVPVVTQWDDGRHTGREPGRRSTSSASMPSVVFSMLRDLDVQPGQRVLEIGTGTGYSAALLAHRLGAGNVVTMDVDHAVAKAARAALEQAGLPVQVVAGDGYAGHPEGAPYDRVIATCGLRHIPASWAAQTRPGGVIVAPWGTHYTHGDAVAKLTVAGDGTASGHFTRGVEFMKLRAQRLPFAGHDAYVPKDVTDNGDESKTTLTESSFAVEPYHPAPFALGLRVPDCWHGAAEKRDGMRPVWFYGLADSSWAVVIFRDGRSESKVYQAGPRRLWDEVEAAYRWWREQGEPGYERFGLTVTQGEQHVWLDTPDHEVASG</sequence>
<evidence type="ECO:0000256" key="1">
    <source>
        <dbReference type="ARBA" id="ARBA00004496"/>
    </source>
</evidence>
<dbReference type="GO" id="GO:0032259">
    <property type="term" value="P:methylation"/>
    <property type="evidence" value="ECO:0007669"/>
    <property type="project" value="UniProtKB-KW"/>
</dbReference>
<feature type="compositionally biased region" description="Basic and acidic residues" evidence="12">
    <location>
        <begin position="84"/>
        <end position="95"/>
    </location>
</feature>
<accession>A0ABS9T032</accession>
<comment type="similarity">
    <text evidence="2">Belongs to the methyltransferase superfamily. L-isoaspartyl/D-aspartyl protein methyltransferase family.</text>
</comment>
<dbReference type="PANTHER" id="PTHR11579:SF0">
    <property type="entry name" value="PROTEIN-L-ISOASPARTATE(D-ASPARTATE) O-METHYLTRANSFERASE"/>
    <property type="match status" value="1"/>
</dbReference>
<evidence type="ECO:0000256" key="4">
    <source>
        <dbReference type="ARBA" id="ARBA00013346"/>
    </source>
</evidence>
<dbReference type="EMBL" id="JAKWJU010000002">
    <property type="protein sequence ID" value="MCH6161891.1"/>
    <property type="molecule type" value="Genomic_DNA"/>
</dbReference>
<organism evidence="13 14">
    <name type="scientific">Streptomyces marispadix</name>
    <dbReference type="NCBI Taxonomy" id="2922868"/>
    <lineage>
        <taxon>Bacteria</taxon>
        <taxon>Bacillati</taxon>
        <taxon>Actinomycetota</taxon>
        <taxon>Actinomycetes</taxon>
        <taxon>Kitasatosporales</taxon>
        <taxon>Streptomycetaceae</taxon>
        <taxon>Streptomyces</taxon>
    </lineage>
</organism>
<reference evidence="13" key="2">
    <citation type="journal article" date="2023" name="Int. J. Syst. Evol. Microbiol.">
        <title>Streptomyces marispadix sp. nov., isolated from marine beach sediment of the Northern Coast of Portugal.</title>
        <authorList>
            <person name="dos Santos J.D.N."/>
            <person name="Vitorino I.R."/>
            <person name="Kallscheuer N."/>
            <person name="Srivastava A."/>
            <person name="Krautwurst S."/>
            <person name="Marz M."/>
            <person name="Jogler C."/>
            <person name="Lobo Da Cunha A."/>
            <person name="Catita J."/>
            <person name="Goncalves H."/>
            <person name="Gonzalez I."/>
            <person name="Reyes F."/>
            <person name="Lage O.M."/>
        </authorList>
    </citation>
    <scope>NUCLEOTIDE SEQUENCE</scope>
    <source>
        <strain evidence="13">M600PL45_2</strain>
    </source>
</reference>
<dbReference type="RefSeq" id="WP_241060578.1">
    <property type="nucleotide sequence ID" value="NZ_JAKWJU010000002.1"/>
</dbReference>
<keyword evidence="8" id="KW-0949">S-adenosyl-L-methionine</keyword>
<dbReference type="Proteomes" id="UP001166784">
    <property type="component" value="Unassembled WGS sequence"/>
</dbReference>
<evidence type="ECO:0000256" key="9">
    <source>
        <dbReference type="ARBA" id="ARBA00030757"/>
    </source>
</evidence>
<keyword evidence="14" id="KW-1185">Reference proteome</keyword>
<evidence type="ECO:0000256" key="6">
    <source>
        <dbReference type="ARBA" id="ARBA00022603"/>
    </source>
</evidence>
<evidence type="ECO:0000256" key="2">
    <source>
        <dbReference type="ARBA" id="ARBA00005369"/>
    </source>
</evidence>
<evidence type="ECO:0000256" key="3">
    <source>
        <dbReference type="ARBA" id="ARBA00011890"/>
    </source>
</evidence>
<evidence type="ECO:0000313" key="14">
    <source>
        <dbReference type="Proteomes" id="UP001166784"/>
    </source>
</evidence>
<comment type="caution">
    <text evidence="13">The sequence shown here is derived from an EMBL/GenBank/DDBJ whole genome shotgun (WGS) entry which is preliminary data.</text>
</comment>
<evidence type="ECO:0000256" key="7">
    <source>
        <dbReference type="ARBA" id="ARBA00022679"/>
    </source>
</evidence>
<evidence type="ECO:0000256" key="5">
    <source>
        <dbReference type="ARBA" id="ARBA00022490"/>
    </source>
</evidence>
<dbReference type="InterPro" id="IPR000682">
    <property type="entry name" value="PCMT"/>
</dbReference>
<dbReference type="SUPFAM" id="SSF53335">
    <property type="entry name" value="S-adenosyl-L-methionine-dependent methyltransferases"/>
    <property type="match status" value="1"/>
</dbReference>
<evidence type="ECO:0000256" key="10">
    <source>
        <dbReference type="ARBA" id="ARBA00031323"/>
    </source>
</evidence>
<dbReference type="GO" id="GO:0008168">
    <property type="term" value="F:methyltransferase activity"/>
    <property type="evidence" value="ECO:0007669"/>
    <property type="project" value="UniProtKB-KW"/>
</dbReference>
<evidence type="ECO:0000256" key="8">
    <source>
        <dbReference type="ARBA" id="ARBA00022691"/>
    </source>
</evidence>
<dbReference type="EC" id="2.1.1.77" evidence="3"/>
<dbReference type="Pfam" id="PF01135">
    <property type="entry name" value="PCMT"/>
    <property type="match status" value="1"/>
</dbReference>
<keyword evidence="5" id="KW-0963">Cytoplasm</keyword>
<keyword evidence="6 13" id="KW-0489">Methyltransferase</keyword>
<dbReference type="PANTHER" id="PTHR11579">
    <property type="entry name" value="PROTEIN-L-ISOASPARTATE O-METHYLTRANSFERASE"/>
    <property type="match status" value="1"/>
</dbReference>
<evidence type="ECO:0000313" key="13">
    <source>
        <dbReference type="EMBL" id="MCH6161891.1"/>
    </source>
</evidence>
<dbReference type="InterPro" id="IPR029063">
    <property type="entry name" value="SAM-dependent_MTases_sf"/>
</dbReference>
<feature type="region of interest" description="Disordered" evidence="12">
    <location>
        <begin position="83"/>
        <end position="102"/>
    </location>
</feature>
<evidence type="ECO:0000256" key="12">
    <source>
        <dbReference type="SAM" id="MobiDB-lite"/>
    </source>
</evidence>
<dbReference type="CDD" id="cd02440">
    <property type="entry name" value="AdoMet_MTases"/>
    <property type="match status" value="1"/>
</dbReference>
<reference evidence="13" key="1">
    <citation type="submission" date="2022-03" db="EMBL/GenBank/DDBJ databases">
        <authorList>
            <person name="Santos J.D.N."/>
            <person name="Kallscheuer N."/>
            <person name="Jogler C."/>
            <person name="Lage O.M."/>
        </authorList>
    </citation>
    <scope>NUCLEOTIDE SEQUENCE</scope>
    <source>
        <strain evidence="13">M600PL45_2</strain>
    </source>
</reference>
<evidence type="ECO:0000256" key="11">
    <source>
        <dbReference type="ARBA" id="ARBA00031350"/>
    </source>
</evidence>
<gene>
    <name evidence="13" type="ORF">MMA15_16310</name>
</gene>
<protein>
    <recommendedName>
        <fullName evidence="4">Protein-L-isoaspartate O-methyltransferase</fullName>
        <ecNumber evidence="3">2.1.1.77</ecNumber>
    </recommendedName>
    <alternativeName>
        <fullName evidence="11">L-isoaspartyl protein carboxyl methyltransferase</fullName>
    </alternativeName>
    <alternativeName>
        <fullName evidence="9">Protein L-isoaspartyl methyltransferase</fullName>
    </alternativeName>
    <alternativeName>
        <fullName evidence="10">Protein-beta-aspartate methyltransferase</fullName>
    </alternativeName>
</protein>
<keyword evidence="7" id="KW-0808">Transferase</keyword>